<dbReference type="AlphaFoldDB" id="A0A4P6JUY5"/>
<dbReference type="EMBL" id="CP035758">
    <property type="protein sequence ID" value="QBD78756.1"/>
    <property type="molecule type" value="Genomic_DNA"/>
</dbReference>
<name>A0A4P6JUY5_KTERU</name>
<dbReference type="InterPro" id="IPR005097">
    <property type="entry name" value="Sacchrp_dh_NADP-bd"/>
</dbReference>
<feature type="domain" description="Saccharopine dehydrogenase NADP binding" evidence="1">
    <location>
        <begin position="7"/>
        <end position="111"/>
    </location>
</feature>
<proteinExistence type="predicted"/>
<keyword evidence="3" id="KW-1185">Reference proteome</keyword>
<sequence length="355" mass="37595">MKSLARIAVYGAAGYTGRQVAEELLRRGYTPVLAGRNERALRAVAHALGGEIEVCEVQIDQPQALGKLLVGCQVLINCAGPFGVTAEPLAAAAIKAGVHYLDIAATEQRTIQTLLEGFDAPARSAGVAVVPAMGFFGTLGDMLAHLVGTALAPLDKLTVAYAIEGWVFTAGSRQTQQRLQGEHFVYKHGRVVQGSGERSFSTFSFPAPIGPLKVMEGYPLGEILTIPRHLQTQQIEALMAVATLQEINKPELPQSEAVAADLRSRSSFTIAVQAAAGSQECFGVARGVDIYGITAPIIVEAVQRLLAPGAGRVGALAPSEAFESALFLDTLQPWDFSYNISPCQDTAPVESEGRL</sequence>
<organism evidence="2 3">
    <name type="scientific">Ktedonosporobacter rubrisoli</name>
    <dbReference type="NCBI Taxonomy" id="2509675"/>
    <lineage>
        <taxon>Bacteria</taxon>
        <taxon>Bacillati</taxon>
        <taxon>Chloroflexota</taxon>
        <taxon>Ktedonobacteria</taxon>
        <taxon>Ktedonobacterales</taxon>
        <taxon>Ktedonosporobacteraceae</taxon>
        <taxon>Ktedonosporobacter</taxon>
    </lineage>
</organism>
<accession>A0A4P6JUY5</accession>
<evidence type="ECO:0000259" key="1">
    <source>
        <dbReference type="Pfam" id="PF03435"/>
    </source>
</evidence>
<evidence type="ECO:0000313" key="3">
    <source>
        <dbReference type="Proteomes" id="UP000290365"/>
    </source>
</evidence>
<dbReference type="Proteomes" id="UP000290365">
    <property type="component" value="Chromosome"/>
</dbReference>
<dbReference type="KEGG" id="kbs:EPA93_23325"/>
<dbReference type="Gene3D" id="3.40.50.720">
    <property type="entry name" value="NAD(P)-binding Rossmann-like Domain"/>
    <property type="match status" value="1"/>
</dbReference>
<dbReference type="RefSeq" id="WP_129889809.1">
    <property type="nucleotide sequence ID" value="NZ_CP035758.1"/>
</dbReference>
<dbReference type="OrthoDB" id="623995at2"/>
<dbReference type="InterPro" id="IPR036291">
    <property type="entry name" value="NAD(P)-bd_dom_sf"/>
</dbReference>
<dbReference type="PANTHER" id="PTHR43781">
    <property type="entry name" value="SACCHAROPINE DEHYDROGENASE"/>
    <property type="match status" value="1"/>
</dbReference>
<reference evidence="2 3" key="1">
    <citation type="submission" date="2019-01" db="EMBL/GenBank/DDBJ databases">
        <title>Ktedonosporobacter rubrisoli SCAWS-G2.</title>
        <authorList>
            <person name="Huang Y."/>
            <person name="Yan B."/>
        </authorList>
    </citation>
    <scope>NUCLEOTIDE SEQUENCE [LARGE SCALE GENOMIC DNA]</scope>
    <source>
        <strain evidence="2 3">SCAWS-G2</strain>
    </source>
</reference>
<dbReference type="PANTHER" id="PTHR43781:SF1">
    <property type="entry name" value="SACCHAROPINE DEHYDROGENASE"/>
    <property type="match status" value="1"/>
</dbReference>
<gene>
    <name evidence="2" type="ORF">EPA93_23325</name>
</gene>
<evidence type="ECO:0000313" key="2">
    <source>
        <dbReference type="EMBL" id="QBD78756.1"/>
    </source>
</evidence>
<dbReference type="Pfam" id="PF03435">
    <property type="entry name" value="Sacchrp_dh_NADP"/>
    <property type="match status" value="1"/>
</dbReference>
<protein>
    <submittedName>
        <fullName evidence="2">NAD-dependent epimerase/dehydratase family protein</fullName>
    </submittedName>
</protein>
<dbReference type="SUPFAM" id="SSF51735">
    <property type="entry name" value="NAD(P)-binding Rossmann-fold domains"/>
    <property type="match status" value="1"/>
</dbReference>